<sequence length="463" mass="51880">MQAQRRLLSSNVVMLDGDVDTSGSVPHEEQASDSLSVSTSNPALPYVPAFKHHDVVYGTVLFSNPRGSRTSVMYHDGLLGHMPVDQCPLLPEEWSGFNTASLSTHRRQIGQEHAHRIPVASHMQLDVGVVRPFKVISVPQDMQIGGRGPLLSAYQYDRDMLWARISQFYELCVEDNLVFKVRVKSSNQGGLNVSFMVPLGLNGFVPKSHISRRPGLDVHEAVESLIGTDIEVSMLQMEPYKSIKMSEINASYNKLKPGNVILGRVSKVTASAAFVSVQGMDVDAIIFRAFISSDVPQHPQEVLETGEFVYAVVTECNDNKVRLSTHLLEQEYGEMRRSKQAVFQRAATGPKAVKLPPARELMRMARQHSGVRTTDNYSDNQQGAPIRYDRFKESSWREDRYEERRSNSPQFDNSFDENDQGNGGHSEGRSGERYHDHGHGSGRGGSTERFSDSRSRRRSTSRW</sequence>
<evidence type="ECO:0000256" key="1">
    <source>
        <dbReference type="SAM" id="MobiDB-lite"/>
    </source>
</evidence>
<feature type="region of interest" description="Disordered" evidence="1">
    <location>
        <begin position="366"/>
        <end position="463"/>
    </location>
</feature>
<feature type="domain" description="S1 motif" evidence="2">
    <location>
        <begin position="176"/>
        <end position="248"/>
    </location>
</feature>
<dbReference type="PANTHER" id="PTHR47559">
    <property type="entry name" value="OS03G0844900 PROTEIN"/>
    <property type="match status" value="1"/>
</dbReference>
<feature type="compositionally biased region" description="Basic and acidic residues" evidence="1">
    <location>
        <begin position="387"/>
        <end position="406"/>
    </location>
</feature>
<dbReference type="AlphaFoldDB" id="A0A250XR87"/>
<dbReference type="SUPFAM" id="SSF50249">
    <property type="entry name" value="Nucleic acid-binding proteins"/>
    <property type="match status" value="1"/>
</dbReference>
<proteinExistence type="predicted"/>
<organism evidence="3 4">
    <name type="scientific">Chlamydomonas eustigma</name>
    <dbReference type="NCBI Taxonomy" id="1157962"/>
    <lineage>
        <taxon>Eukaryota</taxon>
        <taxon>Viridiplantae</taxon>
        <taxon>Chlorophyta</taxon>
        <taxon>core chlorophytes</taxon>
        <taxon>Chlorophyceae</taxon>
        <taxon>CS clade</taxon>
        <taxon>Chlamydomonadales</taxon>
        <taxon>Chlamydomonadaceae</taxon>
        <taxon>Chlamydomonas</taxon>
    </lineage>
</organism>
<accession>A0A250XR87</accession>
<comment type="caution">
    <text evidence="3">The sequence shown here is derived from an EMBL/GenBank/DDBJ whole genome shotgun (WGS) entry which is preliminary data.</text>
</comment>
<dbReference type="Gene3D" id="2.40.50.140">
    <property type="entry name" value="Nucleic acid-binding proteins"/>
    <property type="match status" value="1"/>
</dbReference>
<dbReference type="Proteomes" id="UP000232323">
    <property type="component" value="Unassembled WGS sequence"/>
</dbReference>
<name>A0A250XR87_9CHLO</name>
<feature type="compositionally biased region" description="Basic and acidic residues" evidence="1">
    <location>
        <begin position="426"/>
        <end position="439"/>
    </location>
</feature>
<feature type="compositionally biased region" description="Polar residues" evidence="1">
    <location>
        <begin position="370"/>
        <end position="383"/>
    </location>
</feature>
<dbReference type="STRING" id="1157962.A0A250XR87"/>
<reference evidence="3 4" key="1">
    <citation type="submission" date="2017-08" db="EMBL/GenBank/DDBJ databases">
        <title>Acidophilic green algal genome provides insights into adaptation to an acidic environment.</title>
        <authorList>
            <person name="Hirooka S."/>
            <person name="Hirose Y."/>
            <person name="Kanesaki Y."/>
            <person name="Higuchi S."/>
            <person name="Fujiwara T."/>
            <person name="Onuma R."/>
            <person name="Era A."/>
            <person name="Ohbayashi R."/>
            <person name="Uzuka A."/>
            <person name="Nozaki H."/>
            <person name="Yoshikawa H."/>
            <person name="Miyagishima S.Y."/>
        </authorList>
    </citation>
    <scope>NUCLEOTIDE SEQUENCE [LARGE SCALE GENOMIC DNA]</scope>
    <source>
        <strain evidence="3 4">NIES-2499</strain>
    </source>
</reference>
<dbReference type="OrthoDB" id="546779at2759"/>
<feature type="domain" description="S1 motif" evidence="2">
    <location>
        <begin position="258"/>
        <end position="326"/>
    </location>
</feature>
<feature type="region of interest" description="Disordered" evidence="1">
    <location>
        <begin position="18"/>
        <end position="39"/>
    </location>
</feature>
<dbReference type="PROSITE" id="PS50126">
    <property type="entry name" value="S1"/>
    <property type="match status" value="2"/>
</dbReference>
<evidence type="ECO:0000313" key="3">
    <source>
        <dbReference type="EMBL" id="GAX85601.1"/>
    </source>
</evidence>
<protein>
    <recommendedName>
        <fullName evidence="2">S1 motif domain-containing protein</fullName>
    </recommendedName>
</protein>
<dbReference type="SMART" id="SM00316">
    <property type="entry name" value="S1"/>
    <property type="match status" value="2"/>
</dbReference>
<dbReference type="Pfam" id="PF00575">
    <property type="entry name" value="S1"/>
    <property type="match status" value="1"/>
</dbReference>
<dbReference type="GO" id="GO:0003676">
    <property type="term" value="F:nucleic acid binding"/>
    <property type="evidence" value="ECO:0007669"/>
    <property type="project" value="InterPro"/>
</dbReference>
<dbReference type="InterPro" id="IPR003029">
    <property type="entry name" value="S1_domain"/>
</dbReference>
<dbReference type="EMBL" id="BEGY01000179">
    <property type="protein sequence ID" value="GAX85601.1"/>
    <property type="molecule type" value="Genomic_DNA"/>
</dbReference>
<gene>
    <name evidence="3" type="ORF">CEUSTIGMA_g13016.t1</name>
</gene>
<dbReference type="PANTHER" id="PTHR47559:SF1">
    <property type="entry name" value="OS03G0844900 PROTEIN"/>
    <property type="match status" value="1"/>
</dbReference>
<keyword evidence="4" id="KW-1185">Reference proteome</keyword>
<evidence type="ECO:0000313" key="4">
    <source>
        <dbReference type="Proteomes" id="UP000232323"/>
    </source>
</evidence>
<evidence type="ECO:0000259" key="2">
    <source>
        <dbReference type="PROSITE" id="PS50126"/>
    </source>
</evidence>
<dbReference type="InterPro" id="IPR052757">
    <property type="entry name" value="Ribosomal_protein_S1"/>
</dbReference>
<dbReference type="InterPro" id="IPR012340">
    <property type="entry name" value="NA-bd_OB-fold"/>
</dbReference>